<protein>
    <submittedName>
        <fullName evidence="1">Uncharacterized protein</fullName>
    </submittedName>
</protein>
<sequence>MGAPAAFGRTPNLKGLCVANYSEFFIADHHQAVARAKARESGKSPSIDVPVLPTPGLSDFEIEVLGEFAVKKVHATGVPAELSLVDIELDTLFAMPDALLEVFAELNAPEDPEDIVDLAAEWAAAEEMESTPEVTEPLLRALTAMAAAALSAAEANAKMGLFFYSAE</sequence>
<dbReference type="Proteomes" id="UP000247980">
    <property type="component" value="Unassembled WGS sequence"/>
</dbReference>
<evidence type="ECO:0000313" key="1">
    <source>
        <dbReference type="EMBL" id="PYI38001.1"/>
    </source>
</evidence>
<reference evidence="1 2" key="1">
    <citation type="submission" date="2018-05" db="EMBL/GenBank/DDBJ databases">
        <title>Genetic diversity of glacier-inhabiting Cryobacterium bacteria in China and description of Cryobacterium mengkeensis sp. nov. and Arthrobacter glacialis sp. nov.</title>
        <authorList>
            <person name="Liu Q."/>
            <person name="Xin Y.-H."/>
        </authorList>
    </citation>
    <scope>NUCLEOTIDE SEQUENCE [LARGE SCALE GENOMIC DNA]</scope>
    <source>
        <strain evidence="1 2">B7</strain>
    </source>
</reference>
<dbReference type="AlphaFoldDB" id="A0A2V5IPN2"/>
<keyword evidence="2" id="KW-1185">Reference proteome</keyword>
<dbReference type="EMBL" id="QJVC01000013">
    <property type="protein sequence ID" value="PYI38001.1"/>
    <property type="molecule type" value="Genomic_DNA"/>
</dbReference>
<proteinExistence type="predicted"/>
<comment type="caution">
    <text evidence="1">The sequence shown here is derived from an EMBL/GenBank/DDBJ whole genome shotgun (WGS) entry which is preliminary data.</text>
</comment>
<organism evidence="1 2">
    <name type="scientific">Arthrobacter psychrolactophilus</name>
    <dbReference type="NCBI Taxonomy" id="92442"/>
    <lineage>
        <taxon>Bacteria</taxon>
        <taxon>Bacillati</taxon>
        <taxon>Actinomycetota</taxon>
        <taxon>Actinomycetes</taxon>
        <taxon>Micrococcales</taxon>
        <taxon>Micrococcaceae</taxon>
        <taxon>Arthrobacter</taxon>
    </lineage>
</organism>
<accession>A0A2V5IPN2</accession>
<evidence type="ECO:0000313" key="2">
    <source>
        <dbReference type="Proteomes" id="UP000247980"/>
    </source>
</evidence>
<name>A0A2V5IPN2_9MICC</name>
<gene>
    <name evidence="1" type="ORF">CVS30_12315</name>
</gene>